<dbReference type="Proteomes" id="UP000016023">
    <property type="component" value="Unassembled WGS sequence"/>
</dbReference>
<dbReference type="EMBL" id="AGWK01000017">
    <property type="protein sequence ID" value="EHO73438.1"/>
    <property type="molecule type" value="Genomic_DNA"/>
</dbReference>
<sequence>MKRIIIALTLASSIMPMKAQYGYSEKKDTVKLQPLKNVQYLLEAQASLSGNKTPLWLNANKYGLSSLEKFNAYARAAVYRPIETDEARKWGIGYGLDIAITQGYTSRLVAQQAYAELRWLKGKLTVGAKEEPMMMKNTKLSTGAQTLGINTRPIPQIRVALPDYWTLPVFNGWLHLKGHLAYGAMTDQNWQHDFTGKKSRYADNVLYHSKAGFLKISNEEVFCPWSLEMGLEMVTLFGGTGYVIQPNGTMQPMKGGTRPRDFINALLPGGSDAGETTYQNIAGDQLGSWMAKLKYDGDWHMVAIYADKFFEDQSSMFQLDYDGYGNGTEWTKKVKRRFLLYDFKDWQIGFEYNYKPDNWINDFVFEYLYTQYQSGPIYHDHTNTIADHIGGKDNFYNHYIYTGHQHWGQVMGNPLYRSPIYNTDGRILVANNRFEAFHIGLGGHPSEYLDWRFLATWQKGLGTYEEPYFDQHHNVSLLAETSYRFLGNRYRWLDGMSITVGAGADFGAILGGINYGMQITIAKRGLLKL</sequence>
<evidence type="ECO:0008006" key="3">
    <source>
        <dbReference type="Google" id="ProtNLM"/>
    </source>
</evidence>
<reference evidence="1 2" key="1">
    <citation type="submission" date="2011-12" db="EMBL/GenBank/DDBJ databases">
        <title>The Genome Sequence of Prevotella micans F0438.</title>
        <authorList>
            <consortium name="The Broad Institute Genome Sequencing Platform"/>
            <person name="Earl A."/>
            <person name="Ward D."/>
            <person name="Feldgarden M."/>
            <person name="Gevers D."/>
            <person name="Izard J."/>
            <person name="Baranova O.V."/>
            <person name="Blanton J.M."/>
            <person name="Wade W.G."/>
            <person name="Dewhirst F.E."/>
            <person name="Young S.K."/>
            <person name="Zeng Q."/>
            <person name="Gargeya S."/>
            <person name="Fitzgerald M."/>
            <person name="Haas B."/>
            <person name="Abouelleil A."/>
            <person name="Alvarado L."/>
            <person name="Arachchi H.M."/>
            <person name="Berlin A."/>
            <person name="Chapman S.B."/>
            <person name="Gearin G."/>
            <person name="Goldberg J."/>
            <person name="Griggs A."/>
            <person name="Gujja S."/>
            <person name="Hansen M."/>
            <person name="Heiman D."/>
            <person name="Howarth C."/>
            <person name="Larimer J."/>
            <person name="Lui A."/>
            <person name="MacDonald P.J.P."/>
            <person name="McCowen C."/>
            <person name="Montmayeur A."/>
            <person name="Murphy C."/>
            <person name="Neiman D."/>
            <person name="Pearson M."/>
            <person name="Priest M."/>
            <person name="Roberts A."/>
            <person name="Saif S."/>
            <person name="Shea T."/>
            <person name="Sisk P."/>
            <person name="Stolte C."/>
            <person name="Sykes S."/>
            <person name="Wortman J."/>
            <person name="Nusbaum C."/>
            <person name="Birren B."/>
        </authorList>
    </citation>
    <scope>NUCLEOTIDE SEQUENCE [LARGE SCALE GENOMIC DNA]</scope>
    <source>
        <strain evidence="1 2">F0438</strain>
    </source>
</reference>
<dbReference type="InterPro" id="IPR038636">
    <property type="entry name" value="Wzi_sf"/>
</dbReference>
<organism evidence="1 2">
    <name type="scientific">Prevotella micans F0438</name>
    <dbReference type="NCBI Taxonomy" id="883158"/>
    <lineage>
        <taxon>Bacteria</taxon>
        <taxon>Pseudomonadati</taxon>
        <taxon>Bacteroidota</taxon>
        <taxon>Bacteroidia</taxon>
        <taxon>Bacteroidales</taxon>
        <taxon>Prevotellaceae</taxon>
        <taxon>Prevotella</taxon>
    </lineage>
</organism>
<gene>
    <name evidence="1" type="ORF">HMPREF9140_00454</name>
</gene>
<dbReference type="HOGENOM" id="CLU_038260_0_0_10"/>
<name>H1Q0L6_9BACT</name>
<dbReference type="Gene3D" id="2.40.160.130">
    <property type="entry name" value="Capsule assembly protein Wzi"/>
    <property type="match status" value="1"/>
</dbReference>
<dbReference type="AlphaFoldDB" id="H1Q0L6"/>
<dbReference type="eggNOG" id="ENOG502Z7XP">
    <property type="taxonomic scope" value="Bacteria"/>
</dbReference>
<dbReference type="PATRIC" id="fig|883158.3.peg.464"/>
<dbReference type="RefSeq" id="WP_006951453.1">
    <property type="nucleotide sequence ID" value="NZ_JH594521.1"/>
</dbReference>
<evidence type="ECO:0000313" key="2">
    <source>
        <dbReference type="Proteomes" id="UP000016023"/>
    </source>
</evidence>
<protein>
    <recommendedName>
        <fullName evidence="3">Capsule assembly protein Wzi</fullName>
    </recommendedName>
</protein>
<evidence type="ECO:0000313" key="1">
    <source>
        <dbReference type="EMBL" id="EHO73438.1"/>
    </source>
</evidence>
<keyword evidence="2" id="KW-1185">Reference proteome</keyword>
<proteinExistence type="predicted"/>
<comment type="caution">
    <text evidence="1">The sequence shown here is derived from an EMBL/GenBank/DDBJ whole genome shotgun (WGS) entry which is preliminary data.</text>
</comment>
<accession>H1Q0L6</accession>
<dbReference type="STRING" id="883158.HMPREF9140_00454"/>